<protein>
    <submittedName>
        <fullName evidence="2">Uncharacterized protein</fullName>
    </submittedName>
</protein>
<accession>A0A8H6DM59</accession>
<comment type="caution">
    <text evidence="2">The sequence shown here is derived from an EMBL/GenBank/DDBJ whole genome shotgun (WGS) entry which is preliminary data.</text>
</comment>
<reference evidence="2 3" key="1">
    <citation type="submission" date="2020-05" db="EMBL/GenBank/DDBJ databases">
        <title>Identification and distribution of gene clusters putatively required for synthesis of sphingolipid metabolism inhibitors in phylogenetically diverse species of the filamentous fungus Fusarium.</title>
        <authorList>
            <person name="Kim H.-S."/>
            <person name="Busman M."/>
            <person name="Brown D.W."/>
            <person name="Divon H."/>
            <person name="Uhlig S."/>
            <person name="Proctor R.H."/>
        </authorList>
    </citation>
    <scope>NUCLEOTIDE SEQUENCE [LARGE SCALE GENOMIC DNA]</scope>
    <source>
        <strain evidence="2 3">NRRL 66235</strain>
    </source>
</reference>
<dbReference type="Proteomes" id="UP000544331">
    <property type="component" value="Unassembled WGS sequence"/>
</dbReference>
<name>A0A8H6DM59_9HYPO</name>
<feature type="chain" id="PRO_5034455557" evidence="1">
    <location>
        <begin position="19"/>
        <end position="119"/>
    </location>
</feature>
<keyword evidence="1" id="KW-0732">Signal</keyword>
<dbReference type="EMBL" id="JAAOAN010000085">
    <property type="protein sequence ID" value="KAF5722516.1"/>
    <property type="molecule type" value="Genomic_DNA"/>
</dbReference>
<keyword evidence="3" id="KW-1185">Reference proteome</keyword>
<evidence type="ECO:0000256" key="1">
    <source>
        <dbReference type="SAM" id="SignalP"/>
    </source>
</evidence>
<evidence type="ECO:0000313" key="2">
    <source>
        <dbReference type="EMBL" id="KAF5722516.1"/>
    </source>
</evidence>
<dbReference type="AlphaFoldDB" id="A0A8H6DM59"/>
<proteinExistence type="predicted"/>
<gene>
    <name evidence="2" type="ORF">FMUND_2695</name>
</gene>
<feature type="signal peptide" evidence="1">
    <location>
        <begin position="1"/>
        <end position="18"/>
    </location>
</feature>
<organism evidence="2 3">
    <name type="scientific">Fusarium mundagurra</name>
    <dbReference type="NCBI Taxonomy" id="1567541"/>
    <lineage>
        <taxon>Eukaryota</taxon>
        <taxon>Fungi</taxon>
        <taxon>Dikarya</taxon>
        <taxon>Ascomycota</taxon>
        <taxon>Pezizomycotina</taxon>
        <taxon>Sordariomycetes</taxon>
        <taxon>Hypocreomycetidae</taxon>
        <taxon>Hypocreales</taxon>
        <taxon>Nectriaceae</taxon>
        <taxon>Fusarium</taxon>
        <taxon>Fusarium fujikuroi species complex</taxon>
    </lineage>
</organism>
<evidence type="ECO:0000313" key="3">
    <source>
        <dbReference type="Proteomes" id="UP000544331"/>
    </source>
</evidence>
<sequence length="119" mass="12980">MKFSIVLAIAALSAETFACANIGQVCKKGDPDVCQCDAPLTLSCRGDLVTRPGGGEYPCRWLNGHFLRTLRILLIQVARRFHYQLGDICPLLIRNGRCVDGKCVPGPRLTTVIPTPTPE</sequence>
<dbReference type="OrthoDB" id="5046432at2759"/>